<protein>
    <recommendedName>
        <fullName evidence="11">3-oxo-tetronate kinase</fullName>
        <ecNumber evidence="10">2.7.1.217</ecNumber>
    </recommendedName>
    <alternativeName>
        <fullName evidence="12">3-dehydrotetronate 4-kinase</fullName>
    </alternativeName>
</protein>
<keyword evidence="4" id="KW-0418">Kinase</keyword>
<dbReference type="InterPro" id="IPR031475">
    <property type="entry name" value="NBD_C"/>
</dbReference>
<feature type="domain" description="Four-carbon acid sugar kinase nucleotide binding" evidence="15">
    <location>
        <begin position="253"/>
        <end position="408"/>
    </location>
</feature>
<organism evidence="16 17">
    <name type="scientific">Streptomyces mimosae</name>
    <dbReference type="NCBI Taxonomy" id="2586635"/>
    <lineage>
        <taxon>Bacteria</taxon>
        <taxon>Bacillati</taxon>
        <taxon>Actinomycetota</taxon>
        <taxon>Actinomycetes</taxon>
        <taxon>Kitasatosporales</taxon>
        <taxon>Streptomycetaceae</taxon>
        <taxon>Streptomyces</taxon>
    </lineage>
</organism>
<comment type="catalytic activity">
    <reaction evidence="8">
        <text>3-dehydro-D-erythronate + ATP = 3-dehydro-4-O-phospho-D-erythronate + ADP + H(+)</text>
        <dbReference type="Rhea" id="RHEA:52556"/>
        <dbReference type="ChEBI" id="CHEBI:15378"/>
        <dbReference type="ChEBI" id="CHEBI:30616"/>
        <dbReference type="ChEBI" id="CHEBI:57958"/>
        <dbReference type="ChEBI" id="CHEBI:136593"/>
        <dbReference type="ChEBI" id="CHEBI:456216"/>
        <dbReference type="EC" id="2.7.1.217"/>
    </reaction>
</comment>
<dbReference type="GO" id="GO:0005524">
    <property type="term" value="F:ATP binding"/>
    <property type="evidence" value="ECO:0007669"/>
    <property type="project" value="UniProtKB-KW"/>
</dbReference>
<evidence type="ECO:0000256" key="4">
    <source>
        <dbReference type="ARBA" id="ARBA00022777"/>
    </source>
</evidence>
<dbReference type="Pfam" id="PF17042">
    <property type="entry name" value="NBD_C"/>
    <property type="match status" value="1"/>
</dbReference>
<evidence type="ECO:0000313" key="17">
    <source>
        <dbReference type="Proteomes" id="UP000314251"/>
    </source>
</evidence>
<reference evidence="16" key="1">
    <citation type="submission" date="2019-10" db="EMBL/GenBank/DDBJ databases">
        <title>Nonomuraea sp. nov., isolated from Phyllanthus amarus.</title>
        <authorList>
            <person name="Klykleung N."/>
            <person name="Tanasupawat S."/>
        </authorList>
    </citation>
    <scope>NUCLEOTIDE SEQUENCE [LARGE SCALE GENOMIC DNA]</scope>
    <source>
        <strain evidence="16">3MP-10</strain>
    </source>
</reference>
<dbReference type="AlphaFoldDB" id="A0A5N6A6U5"/>
<sequence length="453" mass="46040">MPLLGCIADDITGATDLAGALVRRGVATTQVFGVPEGPLDPDPDAVVVALKTRTAPPAEARELALRACRWLRSQGVQHVYLKYCSTFDSVPEGNIGPVTDALSEELGAAGAVHCPAYPANGRTLYLGHLFVEGALLSESGMADHPLTPMRDPNLLRVLGEQTAAAVGLLPFDVVDRGPDASAERLRGLAADGVRHVIADAVRDADLDTLAAAAGDRPLNAGGAPFGAAWGAALARAAGVAGGAAPVPPAGGSAVLAGSASRATARQVAAFARRHPVLRLDARELAADGGTVGEALAWAGRRLGRGPVLIAADTAPEAVARAQRALGRARAAAVVEEAMGRLAVGLTALGVRRLVVAGGETSGAVAEALGVDRVRIGPEICTGVPWTFSAEPHVALAFKSGNFGGDDFFLDAFARLAEPGEPGEREPGERGEPAAGEAGRAERAGDGTVEGDRD</sequence>
<dbReference type="InterPro" id="IPR037051">
    <property type="entry name" value="4-carb_acid_sugar_kinase_N_sf"/>
</dbReference>
<keyword evidence="17" id="KW-1185">Reference proteome</keyword>
<comment type="similarity">
    <text evidence="1">Belongs to the four-carbon acid sugar kinase family.</text>
</comment>
<evidence type="ECO:0000256" key="6">
    <source>
        <dbReference type="ARBA" id="ARBA00023277"/>
    </source>
</evidence>
<dbReference type="InterPro" id="IPR010737">
    <property type="entry name" value="4-carb_acid_sugar_kinase_N"/>
</dbReference>
<evidence type="ECO:0000259" key="14">
    <source>
        <dbReference type="Pfam" id="PF07005"/>
    </source>
</evidence>
<evidence type="ECO:0000256" key="8">
    <source>
        <dbReference type="ARBA" id="ARBA00036346"/>
    </source>
</evidence>
<keyword evidence="3" id="KW-0547">Nucleotide-binding</keyword>
<accession>A0A5N6A6U5</accession>
<dbReference type="Pfam" id="PF07005">
    <property type="entry name" value="SBD_N"/>
    <property type="match status" value="1"/>
</dbReference>
<feature type="region of interest" description="Disordered" evidence="13">
    <location>
        <begin position="414"/>
        <end position="453"/>
    </location>
</feature>
<evidence type="ECO:0000256" key="3">
    <source>
        <dbReference type="ARBA" id="ARBA00022741"/>
    </source>
</evidence>
<evidence type="ECO:0000313" key="16">
    <source>
        <dbReference type="EMBL" id="KAB8164517.1"/>
    </source>
</evidence>
<dbReference type="InterPro" id="IPR050007">
    <property type="entry name" value="OtnK"/>
</dbReference>
<keyword evidence="2" id="KW-0808">Transferase</keyword>
<keyword evidence="6" id="KW-0119">Carbohydrate metabolism</keyword>
<feature type="compositionally biased region" description="Basic and acidic residues" evidence="13">
    <location>
        <begin position="438"/>
        <end position="453"/>
    </location>
</feature>
<dbReference type="Gene3D" id="3.40.50.10840">
    <property type="entry name" value="Putative sugar-binding, N-terminal domain"/>
    <property type="match status" value="1"/>
</dbReference>
<dbReference type="Proteomes" id="UP000314251">
    <property type="component" value="Unassembled WGS sequence"/>
</dbReference>
<evidence type="ECO:0000256" key="7">
    <source>
        <dbReference type="ARBA" id="ARBA00035898"/>
    </source>
</evidence>
<gene>
    <name evidence="16" type="ORF">FH607_014765</name>
</gene>
<comment type="catalytic activity">
    <reaction evidence="7">
        <text>3-dehydro-L-erythronate + ATP = 3-dehydro-4-O-phospho-L-erythronate + ADP + H(+)</text>
        <dbReference type="Rhea" id="RHEA:52552"/>
        <dbReference type="ChEBI" id="CHEBI:15378"/>
        <dbReference type="ChEBI" id="CHEBI:30616"/>
        <dbReference type="ChEBI" id="CHEBI:136592"/>
        <dbReference type="ChEBI" id="CHEBI:136670"/>
        <dbReference type="ChEBI" id="CHEBI:456216"/>
        <dbReference type="EC" id="2.7.1.217"/>
    </reaction>
</comment>
<evidence type="ECO:0000256" key="9">
    <source>
        <dbReference type="ARBA" id="ARBA00037335"/>
    </source>
</evidence>
<proteinExistence type="inferred from homology"/>
<dbReference type="Gene3D" id="3.40.980.20">
    <property type="entry name" value="Four-carbon acid sugar kinase, nucleotide binding domain"/>
    <property type="match status" value="1"/>
</dbReference>
<dbReference type="OrthoDB" id="191465at2"/>
<comment type="function">
    <text evidence="9">Catalyzes the ATP-dependent phosphorylation of 3-oxo-tetronate to 3-oxo-tetronate 4-phosphate.</text>
</comment>
<dbReference type="EMBL" id="VDLY02000009">
    <property type="protein sequence ID" value="KAB8164517.1"/>
    <property type="molecule type" value="Genomic_DNA"/>
</dbReference>
<dbReference type="SUPFAM" id="SSF142764">
    <property type="entry name" value="YgbK-like"/>
    <property type="match status" value="1"/>
</dbReference>
<feature type="compositionally biased region" description="Basic and acidic residues" evidence="13">
    <location>
        <begin position="421"/>
        <end position="431"/>
    </location>
</feature>
<dbReference type="RefSeq" id="WP_139668616.1">
    <property type="nucleotide sequence ID" value="NZ_VDLY02000009.1"/>
</dbReference>
<dbReference type="NCBIfam" id="NF043035">
    <property type="entry name" value="OxoTetrKin"/>
    <property type="match status" value="1"/>
</dbReference>
<dbReference type="GO" id="GO:0016301">
    <property type="term" value="F:kinase activity"/>
    <property type="evidence" value="ECO:0007669"/>
    <property type="project" value="UniProtKB-KW"/>
</dbReference>
<evidence type="ECO:0000256" key="11">
    <source>
        <dbReference type="ARBA" id="ARBA00039461"/>
    </source>
</evidence>
<evidence type="ECO:0000256" key="2">
    <source>
        <dbReference type="ARBA" id="ARBA00022679"/>
    </source>
</evidence>
<comment type="caution">
    <text evidence="16">The sequence shown here is derived from an EMBL/GenBank/DDBJ whole genome shotgun (WGS) entry which is preliminary data.</text>
</comment>
<evidence type="ECO:0000256" key="12">
    <source>
        <dbReference type="ARBA" id="ARBA00041377"/>
    </source>
</evidence>
<keyword evidence="5" id="KW-0067">ATP-binding</keyword>
<evidence type="ECO:0000256" key="5">
    <source>
        <dbReference type="ARBA" id="ARBA00022840"/>
    </source>
</evidence>
<dbReference type="EC" id="2.7.1.217" evidence="10"/>
<evidence type="ECO:0000256" key="10">
    <source>
        <dbReference type="ARBA" id="ARBA00039095"/>
    </source>
</evidence>
<evidence type="ECO:0000256" key="13">
    <source>
        <dbReference type="SAM" id="MobiDB-lite"/>
    </source>
</evidence>
<evidence type="ECO:0000256" key="1">
    <source>
        <dbReference type="ARBA" id="ARBA00005715"/>
    </source>
</evidence>
<feature type="domain" description="Four-carbon acid sugar kinase N-terminal" evidence="14">
    <location>
        <begin position="4"/>
        <end position="228"/>
    </location>
</feature>
<dbReference type="InterPro" id="IPR042213">
    <property type="entry name" value="NBD_C_sf"/>
</dbReference>
<name>A0A5N6A6U5_9ACTN</name>
<evidence type="ECO:0000259" key="15">
    <source>
        <dbReference type="Pfam" id="PF17042"/>
    </source>
</evidence>